<comment type="caution">
    <text evidence="14">The sequence shown here is derived from an EMBL/GenBank/DDBJ whole genome shotgun (WGS) entry which is preliminary data.</text>
</comment>
<dbReference type="PRINTS" id="PR01755">
    <property type="entry name" value="SECFTRNLCASE"/>
</dbReference>
<keyword evidence="6 9" id="KW-1133">Transmembrane helix</keyword>
<dbReference type="Pfam" id="PF02355">
    <property type="entry name" value="SecD_SecF_C"/>
    <property type="match status" value="2"/>
</dbReference>
<dbReference type="SUPFAM" id="SSF82866">
    <property type="entry name" value="Multidrug efflux transporter AcrB transmembrane domain"/>
    <property type="match status" value="2"/>
</dbReference>
<feature type="domain" description="Protein export membrane protein SecD/SecF C-terminal" evidence="11">
    <location>
        <begin position="235"/>
        <end position="400"/>
    </location>
</feature>
<comment type="similarity">
    <text evidence="9">Belongs to the SecD/SecF family. SecD subfamily.</text>
</comment>
<comment type="subcellular location">
    <subcellularLocation>
        <location evidence="1 9">Cell membrane</location>
        <topology evidence="1 9">Multi-pass membrane protein</topology>
    </subcellularLocation>
</comment>
<dbReference type="HAMAP" id="MF_01464_B">
    <property type="entry name" value="SecF_B"/>
    <property type="match status" value="1"/>
</dbReference>
<accession>A0ABP3UDG2</accession>
<evidence type="ECO:0000256" key="8">
    <source>
        <dbReference type="ARBA" id="ARBA00023136"/>
    </source>
</evidence>
<dbReference type="NCBIfam" id="TIGR00916">
    <property type="entry name" value="2A0604s01"/>
    <property type="match status" value="2"/>
</dbReference>
<dbReference type="InterPro" id="IPR055344">
    <property type="entry name" value="SecD_SecF_C_bact"/>
</dbReference>
<comment type="subunit">
    <text evidence="9">Forms a complex with SecF. Part of the essential Sec protein translocation apparatus which comprises SecA, SecYEG and auxiliary proteins SecDF. Other proteins may also be involved.</text>
</comment>
<feature type="transmembrane region" description="Helical" evidence="9">
    <location>
        <begin position="679"/>
        <end position="705"/>
    </location>
</feature>
<feature type="transmembrane region" description="Helical" evidence="9">
    <location>
        <begin position="251"/>
        <end position="271"/>
    </location>
</feature>
<dbReference type="Proteomes" id="UP001500339">
    <property type="component" value="Unassembled WGS sequence"/>
</dbReference>
<comment type="subunit">
    <text evidence="10">Forms a complex with SecD. Part of the essential Sec protein translocation apparatus which comprises SecA, SecYEG and auxiliary proteins SecDF. Other proteins may also be involved.</text>
</comment>
<feature type="domain" description="SecDF P1 head subdomain" evidence="13">
    <location>
        <begin position="132"/>
        <end position="230"/>
    </location>
</feature>
<comment type="similarity">
    <text evidence="10">Belongs to the SecD/SecF family. SecF subfamily.</text>
</comment>
<dbReference type="Pfam" id="PF22599">
    <property type="entry name" value="SecDF_P1_head"/>
    <property type="match status" value="1"/>
</dbReference>
<comment type="function">
    <text evidence="9">Part of the Sec protein translocase complex. Interacts with the SecYEG preprotein conducting channel. SecDF uses the proton motive force (PMF) to complete protein translocation after the ATP-dependent function of SecA.</text>
</comment>
<dbReference type="Gene3D" id="1.20.1640.10">
    <property type="entry name" value="Multidrug efflux transporter AcrB transmembrane domain"/>
    <property type="match status" value="2"/>
</dbReference>
<dbReference type="PANTHER" id="PTHR30081">
    <property type="entry name" value="PROTEIN-EXPORT MEMBRANE PROTEIN SEC"/>
    <property type="match status" value="1"/>
</dbReference>
<reference evidence="15" key="1">
    <citation type="journal article" date="2019" name="Int. J. Syst. Evol. Microbiol.">
        <title>The Global Catalogue of Microorganisms (GCM) 10K type strain sequencing project: providing services to taxonomists for standard genome sequencing and annotation.</title>
        <authorList>
            <consortium name="The Broad Institute Genomics Platform"/>
            <consortium name="The Broad Institute Genome Sequencing Center for Infectious Disease"/>
            <person name="Wu L."/>
            <person name="Ma J."/>
        </authorList>
    </citation>
    <scope>NUCLEOTIDE SEQUENCE [LARGE SCALE GENOMIC DNA]</scope>
    <source>
        <strain evidence="15">JCM 1405</strain>
    </source>
</reference>
<evidence type="ECO:0000256" key="2">
    <source>
        <dbReference type="ARBA" id="ARBA00022448"/>
    </source>
</evidence>
<dbReference type="InterPro" id="IPR022645">
    <property type="entry name" value="SecD/SecF_bac"/>
</dbReference>
<feature type="transmembrane region" description="Helical" evidence="9">
    <location>
        <begin position="656"/>
        <end position="673"/>
    </location>
</feature>
<feature type="transmembrane region" description="Helical" evidence="9">
    <location>
        <begin position="344"/>
        <end position="366"/>
    </location>
</feature>
<name>A0ABP3UDG2_9CLOT</name>
<dbReference type="Pfam" id="PF21760">
    <property type="entry name" value="SecD_1st"/>
    <property type="match status" value="1"/>
</dbReference>
<dbReference type="InterPro" id="IPR048634">
    <property type="entry name" value="SecD_SecF_C"/>
</dbReference>
<keyword evidence="4 9" id="KW-0812">Transmembrane</keyword>
<evidence type="ECO:0000313" key="15">
    <source>
        <dbReference type="Proteomes" id="UP001500339"/>
    </source>
</evidence>
<dbReference type="InterPro" id="IPR048631">
    <property type="entry name" value="SecD_1st"/>
</dbReference>
<feature type="transmembrane region" description="Helical" evidence="9">
    <location>
        <begin position="276"/>
        <end position="296"/>
    </location>
</feature>
<keyword evidence="7 9" id="KW-0811">Translocation</keyword>
<dbReference type="Pfam" id="PF07549">
    <property type="entry name" value="Sec_GG"/>
    <property type="match status" value="1"/>
</dbReference>
<protein>
    <recommendedName>
        <fullName evidence="9 10">Multifunctional fusion protein</fullName>
    </recommendedName>
    <domain>
        <recommendedName>
            <fullName evidence="9">Protein translocase subunit SecD</fullName>
        </recommendedName>
    </domain>
    <domain>
        <recommendedName>
            <fullName evidence="10">Protein-export membrane protein SecF</fullName>
        </recommendedName>
    </domain>
</protein>
<feature type="domain" description="Protein export membrane protein SecD/SecF C-terminal" evidence="11">
    <location>
        <begin position="527"/>
        <end position="707"/>
    </location>
</feature>
<feature type="transmembrane region" description="Helical" evidence="9">
    <location>
        <begin position="577"/>
        <end position="598"/>
    </location>
</feature>
<keyword evidence="3 9" id="KW-1003">Cell membrane</keyword>
<dbReference type="NCBIfam" id="TIGR01129">
    <property type="entry name" value="secD"/>
    <property type="match status" value="1"/>
</dbReference>
<keyword evidence="15" id="KW-1185">Reference proteome</keyword>
<keyword evidence="8 9" id="KW-0472">Membrane</keyword>
<dbReference type="HAMAP" id="MF_01463_B">
    <property type="entry name" value="SecD_B"/>
    <property type="match status" value="1"/>
</dbReference>
<feature type="domain" description="Protein translocase subunit SecDF P1" evidence="12">
    <location>
        <begin position="74"/>
        <end position="130"/>
    </location>
</feature>
<dbReference type="InterPro" id="IPR022646">
    <property type="entry name" value="SecD/SecF_CS"/>
</dbReference>
<evidence type="ECO:0000313" key="14">
    <source>
        <dbReference type="EMBL" id="GAA0730999.1"/>
    </source>
</evidence>
<feature type="transmembrane region" description="Helical" evidence="9">
    <location>
        <begin position="302"/>
        <end position="323"/>
    </location>
</feature>
<sequence>MKGNKTFKSTMFFILSVLIIGFLAYAGTFGIENVFGTGYRVKSFNEAIKKGLDLQGGVSLVEEIQEDKVDNATIDRTIELISMRVNKLGVSETIVQREGEKRIRIEIPGVYNAKEVIDTVGKTGELKFIGPDKEVILTGKDVKNAVAQINPDNNQPIISLEFTDEGTKKFAEATKKFIGQQIAIYMDEELLTNPMVNDVIATGKGMITGSKSLEEAKRQAGIIKSGALPVVVKPVEAKTVGATLGANALPLSFKAGGIGIGLVMLFMLFFYRIPGLIANIALVLYIVLVLLTFVSIKATLTLSGIAGFLLTIGMAVDANILIFERIKEELSAGKSIRSSVESGFHRALSSIIDSNTTTIIAGLVLYNLGSGAVKGFALTLIIGIVLSMLTAIVITRSLLKLAVNIGLLNSLAAFGASRKEGETKSLKIIERTKVWVALSLVIMLSGLFFSIKSGLNFGIDFKGGTLVQINMKSEYNKEEIEGIIGKYTKDYTTNSATNSSGEIHLEIRSNSLEESQIDPMFKEIKEKYKLEDKDLLSQQTIGASIGKELTRKAILALIIANIGMLIYIGFRFELKFGLAAIIALLHDVLITLAVYAVLQIPINSSFIAAILTIVGYSINDTIVVFDRIRENSKRMKRASDGEIANLSISQTIKRSIYTSVTTLITIAAVGIYVPSVRDFAIPLVIGIVAGGYSSIFIASPLWVYLKNRDLAKK</sequence>
<dbReference type="InterPro" id="IPR022813">
    <property type="entry name" value="SecD/SecF_arch_bac"/>
</dbReference>
<evidence type="ECO:0000256" key="5">
    <source>
        <dbReference type="ARBA" id="ARBA00022927"/>
    </source>
</evidence>
<evidence type="ECO:0000259" key="11">
    <source>
        <dbReference type="Pfam" id="PF02355"/>
    </source>
</evidence>
<evidence type="ECO:0000256" key="3">
    <source>
        <dbReference type="ARBA" id="ARBA00022475"/>
    </source>
</evidence>
<evidence type="ECO:0000259" key="13">
    <source>
        <dbReference type="Pfam" id="PF22599"/>
    </source>
</evidence>
<dbReference type="Gene3D" id="3.30.1360.200">
    <property type="match status" value="1"/>
</dbReference>
<proteinExistence type="inferred from homology"/>
<feature type="transmembrane region" description="Helical" evidence="9">
    <location>
        <begin position="372"/>
        <end position="394"/>
    </location>
</feature>
<evidence type="ECO:0000256" key="9">
    <source>
        <dbReference type="HAMAP-Rule" id="MF_01463"/>
    </source>
</evidence>
<dbReference type="PANTHER" id="PTHR30081:SF1">
    <property type="entry name" value="PROTEIN TRANSLOCASE SUBUNIT SECD"/>
    <property type="match status" value="1"/>
</dbReference>
<keyword evidence="5 9" id="KW-0653">Protein transport</keyword>
<dbReference type="NCBIfam" id="TIGR00966">
    <property type="entry name" value="transloc_SecF"/>
    <property type="match status" value="1"/>
</dbReference>
<feature type="transmembrane region" description="Helical" evidence="9">
    <location>
        <begin position="553"/>
        <end position="570"/>
    </location>
</feature>
<evidence type="ECO:0000259" key="12">
    <source>
        <dbReference type="Pfam" id="PF21760"/>
    </source>
</evidence>
<evidence type="ECO:0000256" key="4">
    <source>
        <dbReference type="ARBA" id="ARBA00022692"/>
    </source>
</evidence>
<evidence type="ECO:0000256" key="7">
    <source>
        <dbReference type="ARBA" id="ARBA00023010"/>
    </source>
</evidence>
<comment type="caution">
    <text evidence="9">Lacks conserved residue(s) required for the propagation of feature annotation.</text>
</comment>
<feature type="transmembrane region" description="Helical" evidence="9">
    <location>
        <begin position="434"/>
        <end position="451"/>
    </location>
</feature>
<gene>
    <name evidence="10" type="primary">secF</name>
    <name evidence="9" type="synonym">secD</name>
    <name evidence="14" type="ORF">GCM10008905_32930</name>
</gene>
<dbReference type="EMBL" id="BAAACF010000012">
    <property type="protein sequence ID" value="GAA0730999.1"/>
    <property type="molecule type" value="Genomic_DNA"/>
</dbReference>
<evidence type="ECO:0000256" key="10">
    <source>
        <dbReference type="HAMAP-Rule" id="MF_01464"/>
    </source>
</evidence>
<keyword evidence="2 9" id="KW-0813">Transport</keyword>
<organism evidence="14 15">
    <name type="scientific">Clostridium malenominatum</name>
    <dbReference type="NCBI Taxonomy" id="1539"/>
    <lineage>
        <taxon>Bacteria</taxon>
        <taxon>Bacillati</taxon>
        <taxon>Bacillota</taxon>
        <taxon>Clostridia</taxon>
        <taxon>Eubacteriales</taxon>
        <taxon>Clostridiaceae</taxon>
        <taxon>Clostridium</taxon>
    </lineage>
</organism>
<dbReference type="InterPro" id="IPR005791">
    <property type="entry name" value="SecD"/>
</dbReference>
<feature type="transmembrane region" description="Helical" evidence="9">
    <location>
        <begin position="604"/>
        <end position="625"/>
    </location>
</feature>
<dbReference type="InterPro" id="IPR054384">
    <property type="entry name" value="SecDF_P1_head"/>
</dbReference>
<dbReference type="InterPro" id="IPR005665">
    <property type="entry name" value="SecF_bac"/>
</dbReference>
<evidence type="ECO:0000256" key="6">
    <source>
        <dbReference type="ARBA" id="ARBA00022989"/>
    </source>
</evidence>
<evidence type="ECO:0000256" key="1">
    <source>
        <dbReference type="ARBA" id="ARBA00004651"/>
    </source>
</evidence>